<dbReference type="AlphaFoldDB" id="A0A4R3YFX5"/>
<protein>
    <submittedName>
        <fullName evidence="7">Uncharacterized protein (TIRG00374 family)</fullName>
    </submittedName>
</protein>
<feature type="transmembrane region" description="Helical" evidence="6">
    <location>
        <begin position="48"/>
        <end position="69"/>
    </location>
</feature>
<evidence type="ECO:0000256" key="4">
    <source>
        <dbReference type="ARBA" id="ARBA00022989"/>
    </source>
</evidence>
<feature type="transmembrane region" description="Helical" evidence="6">
    <location>
        <begin position="248"/>
        <end position="268"/>
    </location>
</feature>
<keyword evidence="4 6" id="KW-1133">Transmembrane helix</keyword>
<evidence type="ECO:0000313" key="7">
    <source>
        <dbReference type="EMBL" id="TCV90098.1"/>
    </source>
</evidence>
<evidence type="ECO:0000256" key="3">
    <source>
        <dbReference type="ARBA" id="ARBA00022692"/>
    </source>
</evidence>
<sequence length="321" mass="35031">MTNHSSESLLSGWRLRALILIVLMSVGGYLIFTLWGGWKDVLAAIEKVGLIGIAIALILSLVNYGLRFIRWQKFLAVLGHHIHWAPSFHIYIAGFGLTILPGKAGEAIRSVFLKRYGVSYPESLAAFFSEHFSNLISMLILVSIGLWVYPQAQPLVVALAIAILIGLGLLQQTTLLKFLKSVAKNRLPVRPGKLVSSTIDIVLHSGRCFRLPMLILGIVFGLIAWGSEGVAFYYILSLLENNISLQTALFIYAFSMLIGALSFLPGGLGGAEATMLALLMLNHVEQPQAVAATLIIRLATLWFAVILGIIALAMPVREQAK</sequence>
<proteinExistence type="predicted"/>
<dbReference type="Proteomes" id="UP000295367">
    <property type="component" value="Unassembled WGS sequence"/>
</dbReference>
<reference evidence="7 8" key="1">
    <citation type="submission" date="2019-03" db="EMBL/GenBank/DDBJ databases">
        <title>Genomic Encyclopedia of Type Strains, Phase IV (KMG-IV): sequencing the most valuable type-strain genomes for metagenomic binning, comparative biology and taxonomic classification.</title>
        <authorList>
            <person name="Goeker M."/>
        </authorList>
    </citation>
    <scope>NUCLEOTIDE SEQUENCE [LARGE SCALE GENOMIC DNA]</scope>
    <source>
        <strain evidence="7 8">DSM 100309</strain>
    </source>
</reference>
<dbReference type="NCBIfam" id="TIGR00374">
    <property type="entry name" value="flippase-like domain"/>
    <property type="match status" value="1"/>
</dbReference>
<keyword evidence="3 6" id="KW-0812">Transmembrane</keyword>
<dbReference type="EMBL" id="SMCO01000001">
    <property type="protein sequence ID" value="TCV90098.1"/>
    <property type="molecule type" value="Genomic_DNA"/>
</dbReference>
<accession>A0A4R3YFX5</accession>
<evidence type="ECO:0000256" key="1">
    <source>
        <dbReference type="ARBA" id="ARBA00004651"/>
    </source>
</evidence>
<keyword evidence="5 6" id="KW-0472">Membrane</keyword>
<comment type="caution">
    <text evidence="7">The sequence shown here is derived from an EMBL/GenBank/DDBJ whole genome shotgun (WGS) entry which is preliminary data.</text>
</comment>
<dbReference type="PANTHER" id="PTHR39087:SF2">
    <property type="entry name" value="UPF0104 MEMBRANE PROTEIN MJ1595"/>
    <property type="match status" value="1"/>
</dbReference>
<evidence type="ECO:0000256" key="5">
    <source>
        <dbReference type="ARBA" id="ARBA00023136"/>
    </source>
</evidence>
<feature type="transmembrane region" description="Helical" evidence="6">
    <location>
        <begin position="155"/>
        <end position="176"/>
    </location>
</feature>
<feature type="transmembrane region" description="Helical" evidence="6">
    <location>
        <begin position="123"/>
        <end position="149"/>
    </location>
</feature>
<keyword evidence="2" id="KW-1003">Cell membrane</keyword>
<feature type="transmembrane region" description="Helical" evidence="6">
    <location>
        <begin position="213"/>
        <end position="236"/>
    </location>
</feature>
<dbReference type="Pfam" id="PF03706">
    <property type="entry name" value="LPG_synthase_TM"/>
    <property type="match status" value="1"/>
</dbReference>
<feature type="transmembrane region" description="Helical" evidence="6">
    <location>
        <begin position="81"/>
        <end position="102"/>
    </location>
</feature>
<name>A0A4R3YFX5_9PROT</name>
<feature type="transmembrane region" description="Helical" evidence="6">
    <location>
        <begin position="289"/>
        <end position="314"/>
    </location>
</feature>
<dbReference type="OrthoDB" id="9799911at2"/>
<gene>
    <name evidence="7" type="ORF">EDC63_10163</name>
</gene>
<evidence type="ECO:0000256" key="2">
    <source>
        <dbReference type="ARBA" id="ARBA00022475"/>
    </source>
</evidence>
<organism evidence="7 8">
    <name type="scientific">Sulfurirhabdus autotrophica</name>
    <dbReference type="NCBI Taxonomy" id="1706046"/>
    <lineage>
        <taxon>Bacteria</taxon>
        <taxon>Pseudomonadati</taxon>
        <taxon>Pseudomonadota</taxon>
        <taxon>Betaproteobacteria</taxon>
        <taxon>Nitrosomonadales</taxon>
        <taxon>Sulfuricellaceae</taxon>
        <taxon>Sulfurirhabdus</taxon>
    </lineage>
</organism>
<dbReference type="GO" id="GO:0005886">
    <property type="term" value="C:plasma membrane"/>
    <property type="evidence" value="ECO:0007669"/>
    <property type="project" value="UniProtKB-SubCell"/>
</dbReference>
<comment type="subcellular location">
    <subcellularLocation>
        <location evidence="1">Cell membrane</location>
        <topology evidence="1">Multi-pass membrane protein</topology>
    </subcellularLocation>
</comment>
<feature type="transmembrane region" description="Helical" evidence="6">
    <location>
        <begin position="15"/>
        <end position="36"/>
    </location>
</feature>
<dbReference type="RefSeq" id="WP_132920854.1">
    <property type="nucleotide sequence ID" value="NZ_SMCO01000001.1"/>
</dbReference>
<dbReference type="InterPro" id="IPR022791">
    <property type="entry name" value="L-PG_synthase/AglD"/>
</dbReference>
<keyword evidence="8" id="KW-1185">Reference proteome</keyword>
<evidence type="ECO:0000313" key="8">
    <source>
        <dbReference type="Proteomes" id="UP000295367"/>
    </source>
</evidence>
<evidence type="ECO:0000256" key="6">
    <source>
        <dbReference type="SAM" id="Phobius"/>
    </source>
</evidence>
<dbReference type="PANTHER" id="PTHR39087">
    <property type="entry name" value="UPF0104 MEMBRANE PROTEIN MJ1595"/>
    <property type="match status" value="1"/>
</dbReference>